<evidence type="ECO:0000256" key="1">
    <source>
        <dbReference type="SAM" id="MobiDB-lite"/>
    </source>
</evidence>
<proteinExistence type="predicted"/>
<feature type="compositionally biased region" description="Low complexity" evidence="1">
    <location>
        <begin position="41"/>
        <end position="57"/>
    </location>
</feature>
<feature type="compositionally biased region" description="Basic and acidic residues" evidence="1">
    <location>
        <begin position="29"/>
        <end position="40"/>
    </location>
</feature>
<feature type="region of interest" description="Disordered" evidence="1">
    <location>
        <begin position="1"/>
        <end position="57"/>
    </location>
</feature>
<reference evidence="2" key="1">
    <citation type="journal article" date="2020" name="Nature">
        <title>Giant virus diversity and host interactions through global metagenomics.</title>
        <authorList>
            <person name="Schulz F."/>
            <person name="Roux S."/>
            <person name="Paez-Espino D."/>
            <person name="Jungbluth S."/>
            <person name="Walsh D.A."/>
            <person name="Denef V.J."/>
            <person name="McMahon K.D."/>
            <person name="Konstantinidis K.T."/>
            <person name="Eloe-Fadrosh E.A."/>
            <person name="Kyrpides N.C."/>
            <person name="Woyke T."/>
        </authorList>
    </citation>
    <scope>NUCLEOTIDE SEQUENCE</scope>
    <source>
        <strain evidence="2">GVMAG-M-3300009161-52</strain>
    </source>
</reference>
<protein>
    <submittedName>
        <fullName evidence="2">Uncharacterized protein</fullName>
    </submittedName>
</protein>
<dbReference type="EMBL" id="MN738978">
    <property type="protein sequence ID" value="QHT33803.1"/>
    <property type="molecule type" value="Genomic_DNA"/>
</dbReference>
<dbReference type="AlphaFoldDB" id="A0A6C0EZB1"/>
<sequence length="115" mass="12834">MKPNKKSKKSKPNIGTLISKETPINIETPMEKSIDKKCTDSSDSSSSSSYSSDSSSSNIKFILEAADKITLEDLNFSNILKDQKEKHIYMDIKKVLGNKSTKKSSKHKGKLHIRS</sequence>
<organism evidence="2">
    <name type="scientific">viral metagenome</name>
    <dbReference type="NCBI Taxonomy" id="1070528"/>
    <lineage>
        <taxon>unclassified sequences</taxon>
        <taxon>metagenomes</taxon>
        <taxon>organismal metagenomes</taxon>
    </lineage>
</organism>
<accession>A0A6C0EZB1</accession>
<name>A0A6C0EZB1_9ZZZZ</name>
<feature type="compositionally biased region" description="Basic residues" evidence="1">
    <location>
        <begin position="1"/>
        <end position="11"/>
    </location>
</feature>
<evidence type="ECO:0000313" key="2">
    <source>
        <dbReference type="EMBL" id="QHT33803.1"/>
    </source>
</evidence>